<feature type="compositionally biased region" description="Polar residues" evidence="1">
    <location>
        <begin position="46"/>
        <end position="61"/>
    </location>
</feature>
<feature type="region of interest" description="Disordered" evidence="1">
    <location>
        <begin position="39"/>
        <end position="61"/>
    </location>
</feature>
<proteinExistence type="predicted"/>
<dbReference type="Proteomes" id="UP000541444">
    <property type="component" value="Unassembled WGS sequence"/>
</dbReference>
<dbReference type="EMBL" id="JACGCM010000971">
    <property type="protein sequence ID" value="KAF6163620.1"/>
    <property type="molecule type" value="Genomic_DNA"/>
</dbReference>
<comment type="caution">
    <text evidence="2">The sequence shown here is derived from an EMBL/GenBank/DDBJ whole genome shotgun (WGS) entry which is preliminary data.</text>
</comment>
<sequence>MQIKLKRSLGKSLQSIIILLDSLAMLIVSQRPNLRCQKEKPPMTKLYSTEENTKTKASYFS</sequence>
<evidence type="ECO:0000313" key="3">
    <source>
        <dbReference type="Proteomes" id="UP000541444"/>
    </source>
</evidence>
<dbReference type="AlphaFoldDB" id="A0A7J7N9E4"/>
<accession>A0A7J7N9E4</accession>
<evidence type="ECO:0000313" key="2">
    <source>
        <dbReference type="EMBL" id="KAF6163620.1"/>
    </source>
</evidence>
<protein>
    <submittedName>
        <fullName evidence="2">Uncharacterized protein</fullName>
    </submittedName>
</protein>
<name>A0A7J7N9E4_9MAGN</name>
<keyword evidence="3" id="KW-1185">Reference proteome</keyword>
<evidence type="ECO:0000256" key="1">
    <source>
        <dbReference type="SAM" id="MobiDB-lite"/>
    </source>
</evidence>
<organism evidence="2 3">
    <name type="scientific">Kingdonia uniflora</name>
    <dbReference type="NCBI Taxonomy" id="39325"/>
    <lineage>
        <taxon>Eukaryota</taxon>
        <taxon>Viridiplantae</taxon>
        <taxon>Streptophyta</taxon>
        <taxon>Embryophyta</taxon>
        <taxon>Tracheophyta</taxon>
        <taxon>Spermatophyta</taxon>
        <taxon>Magnoliopsida</taxon>
        <taxon>Ranunculales</taxon>
        <taxon>Circaeasteraceae</taxon>
        <taxon>Kingdonia</taxon>
    </lineage>
</organism>
<reference evidence="2 3" key="1">
    <citation type="journal article" date="2020" name="IScience">
        <title>Genome Sequencing of the Endangered Kingdonia uniflora (Circaeasteraceae, Ranunculales) Reveals Potential Mechanisms of Evolutionary Specialization.</title>
        <authorList>
            <person name="Sun Y."/>
            <person name="Deng T."/>
            <person name="Zhang A."/>
            <person name="Moore M.J."/>
            <person name="Landis J.B."/>
            <person name="Lin N."/>
            <person name="Zhang H."/>
            <person name="Zhang X."/>
            <person name="Huang J."/>
            <person name="Zhang X."/>
            <person name="Sun H."/>
            <person name="Wang H."/>
        </authorList>
    </citation>
    <scope>NUCLEOTIDE SEQUENCE [LARGE SCALE GENOMIC DNA]</scope>
    <source>
        <strain evidence="2">TB1705</strain>
        <tissue evidence="2">Leaf</tissue>
    </source>
</reference>
<gene>
    <name evidence="2" type="ORF">GIB67_036080</name>
</gene>